<sequence>MSLENATREEIQRVKASVVACLGEAGIPWFEGFNRPGLAAAQVTVEMDEGERGVFINWFLARSDSAQAMMAWKTGAWDDLGIDRTAQMEKEGVERISDILMRAGIPTRDTDDVADPFTLEVVWAP</sequence>
<reference evidence="1 2" key="2">
    <citation type="submission" date="2019-05" db="EMBL/GenBank/DDBJ databases">
        <title>Glycomyces buryatensis sp. nov.</title>
        <authorList>
            <person name="Nikitina E."/>
        </authorList>
    </citation>
    <scope>NUCLEOTIDE SEQUENCE [LARGE SCALE GENOMIC DNA]</scope>
    <source>
        <strain evidence="1 2">18</strain>
    </source>
</reference>
<reference evidence="2" key="1">
    <citation type="submission" date="2019-04" db="EMBL/GenBank/DDBJ databases">
        <title>Nocardioides xinjiangensis sp. nov.</title>
        <authorList>
            <person name="Liu S."/>
        </authorList>
    </citation>
    <scope>NUCLEOTIDE SEQUENCE [LARGE SCALE GENOMIC DNA]</scope>
    <source>
        <strain evidence="2">18</strain>
    </source>
</reference>
<accession>A0A4V4HSF3</accession>
<name>A0A4V4HSF3_9ACTN</name>
<dbReference type="RefSeq" id="WP_136534666.1">
    <property type="nucleotide sequence ID" value="NZ_STGY01000044.1"/>
</dbReference>
<evidence type="ECO:0000313" key="2">
    <source>
        <dbReference type="Proteomes" id="UP000308760"/>
    </source>
</evidence>
<dbReference type="Proteomes" id="UP000308760">
    <property type="component" value="Unassembled WGS sequence"/>
</dbReference>
<proteinExistence type="predicted"/>
<protein>
    <submittedName>
        <fullName evidence="1">Uncharacterized protein</fullName>
    </submittedName>
</protein>
<keyword evidence="2" id="KW-1185">Reference proteome</keyword>
<dbReference type="AlphaFoldDB" id="A0A4V4HSF3"/>
<comment type="caution">
    <text evidence="1">The sequence shown here is derived from an EMBL/GenBank/DDBJ whole genome shotgun (WGS) entry which is preliminary data.</text>
</comment>
<organism evidence="1 2">
    <name type="scientific">Glycomyces buryatensis</name>
    <dbReference type="NCBI Taxonomy" id="2570927"/>
    <lineage>
        <taxon>Bacteria</taxon>
        <taxon>Bacillati</taxon>
        <taxon>Actinomycetota</taxon>
        <taxon>Actinomycetes</taxon>
        <taxon>Glycomycetales</taxon>
        <taxon>Glycomycetaceae</taxon>
        <taxon>Glycomyces</taxon>
    </lineage>
</organism>
<evidence type="ECO:0000313" key="1">
    <source>
        <dbReference type="EMBL" id="THV41396.1"/>
    </source>
</evidence>
<dbReference type="EMBL" id="STGY01000044">
    <property type="protein sequence ID" value="THV41396.1"/>
    <property type="molecule type" value="Genomic_DNA"/>
</dbReference>
<gene>
    <name evidence="1" type="ORF">FAB82_11385</name>
</gene>